<dbReference type="AlphaFoldDB" id="A0A182EJ34"/>
<organism evidence="4">
    <name type="scientific">Onchocerca ochengi</name>
    <name type="common">Filarial nematode worm</name>
    <dbReference type="NCBI Taxonomy" id="42157"/>
    <lineage>
        <taxon>Eukaryota</taxon>
        <taxon>Metazoa</taxon>
        <taxon>Ecdysozoa</taxon>
        <taxon>Nematoda</taxon>
        <taxon>Chromadorea</taxon>
        <taxon>Rhabditida</taxon>
        <taxon>Spirurina</taxon>
        <taxon>Spiruromorpha</taxon>
        <taxon>Filarioidea</taxon>
        <taxon>Onchocercidae</taxon>
        <taxon>Onchocerca</taxon>
    </lineage>
</organism>
<sequence length="84" mass="9764">MKHFQETNHYKASPIKPQHNHEHLPRHYEHAETANYGCDEKKLHSIGGRLLQWFSEMHKLATADSGLPLHTQNLKSICIGFKLH</sequence>
<dbReference type="EMBL" id="UYRW01003231">
    <property type="protein sequence ID" value="VDK88418.1"/>
    <property type="molecule type" value="Genomic_DNA"/>
</dbReference>
<evidence type="ECO:0000256" key="1">
    <source>
        <dbReference type="SAM" id="MobiDB-lite"/>
    </source>
</evidence>
<gene>
    <name evidence="2" type="ORF">NOO_LOCUS8118</name>
</gene>
<evidence type="ECO:0000313" key="2">
    <source>
        <dbReference type="EMBL" id="VDK88418.1"/>
    </source>
</evidence>
<feature type="region of interest" description="Disordered" evidence="1">
    <location>
        <begin position="1"/>
        <end position="25"/>
    </location>
</feature>
<accession>A0A182EJ34</accession>
<keyword evidence="3" id="KW-1185">Reference proteome</keyword>
<dbReference type="Proteomes" id="UP000271087">
    <property type="component" value="Unassembled WGS sequence"/>
</dbReference>
<dbReference type="OrthoDB" id="5854611at2759"/>
<evidence type="ECO:0000313" key="3">
    <source>
        <dbReference type="Proteomes" id="UP000271087"/>
    </source>
</evidence>
<reference evidence="4" key="1">
    <citation type="submission" date="2016-06" db="UniProtKB">
        <authorList>
            <consortium name="WormBaseParasite"/>
        </authorList>
    </citation>
    <scope>IDENTIFICATION</scope>
</reference>
<name>A0A182EJ34_ONCOC</name>
<reference evidence="2 3" key="2">
    <citation type="submission" date="2018-08" db="EMBL/GenBank/DDBJ databases">
        <authorList>
            <person name="Laetsch R D."/>
            <person name="Stevens L."/>
            <person name="Kumar S."/>
            <person name="Blaxter L. M."/>
        </authorList>
    </citation>
    <scope>NUCLEOTIDE SEQUENCE [LARGE SCALE GENOMIC DNA]</scope>
</reference>
<dbReference type="WBParaSite" id="nOo.2.0.1.t08118-RA">
    <property type="protein sequence ID" value="nOo.2.0.1.t08118-RA"/>
    <property type="gene ID" value="nOo.2.0.1.g08118"/>
</dbReference>
<evidence type="ECO:0000313" key="4">
    <source>
        <dbReference type="WBParaSite" id="nOo.2.0.1.t08118-RA"/>
    </source>
</evidence>
<protein>
    <submittedName>
        <fullName evidence="2 4">Uncharacterized protein</fullName>
    </submittedName>
</protein>
<proteinExistence type="predicted"/>